<evidence type="ECO:0000259" key="4">
    <source>
        <dbReference type="PROSITE" id="PS01124"/>
    </source>
</evidence>
<dbReference type="RefSeq" id="WP_014368283.1">
    <property type="nucleotide sequence ID" value="NC_016935.1"/>
</dbReference>
<reference evidence="5 6" key="1">
    <citation type="journal article" date="2012" name="J. Bacteriol.">
        <title>Complete Genome Sequence of Paenibacillus mucilaginosus 3016, a Bacterium Functional as Microbial Fertilizer.</title>
        <authorList>
            <person name="Ma M."/>
            <person name="Wang Z."/>
            <person name="Li L."/>
            <person name="Jiang X."/>
            <person name="Guan D."/>
            <person name="Cao F."/>
            <person name="Chen H."/>
            <person name="Wang X."/>
            <person name="Shen D."/>
            <person name="Du B."/>
            <person name="Li J."/>
        </authorList>
    </citation>
    <scope>NUCLEOTIDE SEQUENCE [LARGE SCALE GENOMIC DNA]</scope>
    <source>
        <strain evidence="5 6">3016</strain>
    </source>
</reference>
<dbReference type="SMART" id="SM00342">
    <property type="entry name" value="HTH_ARAC"/>
    <property type="match status" value="1"/>
</dbReference>
<dbReference type="InterPro" id="IPR003313">
    <property type="entry name" value="AraC-bd"/>
</dbReference>
<keyword evidence="1" id="KW-0805">Transcription regulation</keyword>
<evidence type="ECO:0000313" key="5">
    <source>
        <dbReference type="EMBL" id="AFC27389.1"/>
    </source>
</evidence>
<evidence type="ECO:0000256" key="2">
    <source>
        <dbReference type="ARBA" id="ARBA00023125"/>
    </source>
</evidence>
<dbReference type="InterPro" id="IPR037923">
    <property type="entry name" value="HTH-like"/>
</dbReference>
<evidence type="ECO:0000313" key="6">
    <source>
        <dbReference type="Proteomes" id="UP000007523"/>
    </source>
</evidence>
<dbReference type="KEGG" id="pmq:PM3016_417"/>
<dbReference type="InterPro" id="IPR009057">
    <property type="entry name" value="Homeodomain-like_sf"/>
</dbReference>
<dbReference type="AlphaFoldDB" id="H6NS95"/>
<keyword evidence="2" id="KW-0238">DNA-binding</keyword>
<evidence type="ECO:0000256" key="3">
    <source>
        <dbReference type="ARBA" id="ARBA00023163"/>
    </source>
</evidence>
<protein>
    <submittedName>
        <fullName evidence="5">AraC family transcriptional regulator</fullName>
    </submittedName>
</protein>
<gene>
    <name evidence="5" type="ORF">PM3016_417</name>
</gene>
<evidence type="ECO:0000256" key="1">
    <source>
        <dbReference type="ARBA" id="ARBA00023015"/>
    </source>
</evidence>
<dbReference type="SUPFAM" id="SSF51215">
    <property type="entry name" value="Regulatory protein AraC"/>
    <property type="match status" value="1"/>
</dbReference>
<keyword evidence="3" id="KW-0804">Transcription</keyword>
<sequence>MLQIENIRRDAGTMPWFEEVEREADSWSFILMGYGKCVYWVQGEKMLLEKGDVLLLPPGVTYYGKSIPSLTHEKYVTTFSSGAGGASPLPLLASDQPLRWRCAAWELLLARAQTMAQEWAEGAPYAGVLCSALLLESLTRLNREYDKGPHTALLHRQGELMTAYLRNHYREKVTKEDLAAVIGRSPGHAAVLFREATGQTISEYTHGLRMKTAVYLLRHSDLTVADIAEQLGYCDPSFFTAPSSVLPACLLRITSRSGKPRFVSPCLFHYPPAAHLPAEFTGS</sequence>
<dbReference type="GO" id="GO:0003700">
    <property type="term" value="F:DNA-binding transcription factor activity"/>
    <property type="evidence" value="ECO:0007669"/>
    <property type="project" value="InterPro"/>
</dbReference>
<feature type="domain" description="HTH araC/xylS-type" evidence="4">
    <location>
        <begin position="159"/>
        <end position="240"/>
    </location>
</feature>
<name>H6NS95_9BACL</name>
<dbReference type="Proteomes" id="UP000007523">
    <property type="component" value="Chromosome"/>
</dbReference>
<dbReference type="InterPro" id="IPR018060">
    <property type="entry name" value="HTH_AraC"/>
</dbReference>
<proteinExistence type="predicted"/>
<dbReference type="PANTHER" id="PTHR46796">
    <property type="entry name" value="HTH-TYPE TRANSCRIPTIONAL ACTIVATOR RHAS-RELATED"/>
    <property type="match status" value="1"/>
</dbReference>
<accession>H6NS95</accession>
<dbReference type="Pfam" id="PF02311">
    <property type="entry name" value="AraC_binding"/>
    <property type="match status" value="1"/>
</dbReference>
<dbReference type="HOGENOM" id="CLU_000445_88_6_9"/>
<dbReference type="Gene3D" id="1.10.10.60">
    <property type="entry name" value="Homeodomain-like"/>
    <property type="match status" value="2"/>
</dbReference>
<dbReference type="Pfam" id="PF12833">
    <property type="entry name" value="HTH_18"/>
    <property type="match status" value="1"/>
</dbReference>
<dbReference type="GO" id="GO:0043565">
    <property type="term" value="F:sequence-specific DNA binding"/>
    <property type="evidence" value="ECO:0007669"/>
    <property type="project" value="InterPro"/>
</dbReference>
<dbReference type="InterPro" id="IPR050204">
    <property type="entry name" value="AraC_XylS_family_regulators"/>
</dbReference>
<dbReference type="STRING" id="1116391.PM3016_417"/>
<dbReference type="SUPFAM" id="SSF46689">
    <property type="entry name" value="Homeodomain-like"/>
    <property type="match status" value="2"/>
</dbReference>
<organism evidence="5 6">
    <name type="scientific">Paenibacillus mucilaginosus 3016</name>
    <dbReference type="NCBI Taxonomy" id="1116391"/>
    <lineage>
        <taxon>Bacteria</taxon>
        <taxon>Bacillati</taxon>
        <taxon>Bacillota</taxon>
        <taxon>Bacilli</taxon>
        <taxon>Bacillales</taxon>
        <taxon>Paenibacillaceae</taxon>
        <taxon>Paenibacillus</taxon>
    </lineage>
</organism>
<dbReference type="PROSITE" id="PS01124">
    <property type="entry name" value="HTH_ARAC_FAMILY_2"/>
    <property type="match status" value="1"/>
</dbReference>
<keyword evidence="6" id="KW-1185">Reference proteome</keyword>
<dbReference type="EMBL" id="CP003235">
    <property type="protein sequence ID" value="AFC27389.1"/>
    <property type="molecule type" value="Genomic_DNA"/>
</dbReference>